<keyword evidence="3" id="KW-0804">Transcription</keyword>
<evidence type="ECO:0000256" key="4">
    <source>
        <dbReference type="SAM" id="Coils"/>
    </source>
</evidence>
<dbReference type="PRINTS" id="PR00040">
    <property type="entry name" value="HTHMERR"/>
</dbReference>
<dbReference type="GO" id="GO:0003700">
    <property type="term" value="F:DNA-binding transcription factor activity"/>
    <property type="evidence" value="ECO:0007669"/>
    <property type="project" value="InterPro"/>
</dbReference>
<dbReference type="Pfam" id="PF09278">
    <property type="entry name" value="MerR-DNA-bind"/>
    <property type="match status" value="1"/>
</dbReference>
<name>A0A3S0Y3P3_CHLFR</name>
<dbReference type="GO" id="GO:0003677">
    <property type="term" value="F:DNA binding"/>
    <property type="evidence" value="ECO:0007669"/>
    <property type="project" value="UniProtKB-KW"/>
</dbReference>
<dbReference type="STRING" id="211165.GCA_000317285_00208"/>
<gene>
    <name evidence="6" type="ORF">PCC6912_19270</name>
</gene>
<sequence length="138" mass="15717">MMLAQETQKQIGLVAKESGIPIKTIRYYEDLGLLKASGRTEGGFRLFNSSVFARLSFIKRTQSLGLSLLEIKEFLDVHDQGDLPCDHIKVKLNDKIAEIEYQIEQLQVLKLELERLLSDWKPVSEISENTICPIIEPT</sequence>
<dbReference type="PANTHER" id="PTHR30204:SF94">
    <property type="entry name" value="HEAVY METAL-DEPENDENT TRANSCRIPTIONAL REGULATOR HI_0293-RELATED"/>
    <property type="match status" value="1"/>
</dbReference>
<keyword evidence="2" id="KW-0238">DNA-binding</keyword>
<dbReference type="InterPro" id="IPR047057">
    <property type="entry name" value="MerR_fam"/>
</dbReference>
<dbReference type="InterPro" id="IPR009061">
    <property type="entry name" value="DNA-bd_dom_put_sf"/>
</dbReference>
<dbReference type="CDD" id="cd04770">
    <property type="entry name" value="HTH_HMRTR"/>
    <property type="match status" value="1"/>
</dbReference>
<dbReference type="InterPro" id="IPR015358">
    <property type="entry name" value="Tscrpt_reg_MerR_DNA-bd"/>
</dbReference>
<dbReference type="Pfam" id="PF00376">
    <property type="entry name" value="MerR"/>
    <property type="match status" value="1"/>
</dbReference>
<evidence type="ECO:0000256" key="3">
    <source>
        <dbReference type="ARBA" id="ARBA00023163"/>
    </source>
</evidence>
<proteinExistence type="predicted"/>
<keyword evidence="1" id="KW-0805">Transcription regulation</keyword>
<dbReference type="AlphaFoldDB" id="A0A3S0Y3P3"/>
<evidence type="ECO:0000259" key="5">
    <source>
        <dbReference type="PROSITE" id="PS50937"/>
    </source>
</evidence>
<protein>
    <submittedName>
        <fullName evidence="6">MerR family transcriptional regulator</fullName>
    </submittedName>
</protein>
<dbReference type="InterPro" id="IPR000551">
    <property type="entry name" value="MerR-type_HTH_dom"/>
</dbReference>
<feature type="coiled-coil region" evidence="4">
    <location>
        <begin position="89"/>
        <end position="116"/>
    </location>
</feature>
<comment type="caution">
    <text evidence="6">The sequence shown here is derived from an EMBL/GenBank/DDBJ whole genome shotgun (WGS) entry which is preliminary data.</text>
</comment>
<dbReference type="PANTHER" id="PTHR30204">
    <property type="entry name" value="REDOX-CYCLING DRUG-SENSING TRANSCRIPTIONAL ACTIVATOR SOXR"/>
    <property type="match status" value="1"/>
</dbReference>
<keyword evidence="4" id="KW-0175">Coiled coil</keyword>
<organism evidence="6 7">
    <name type="scientific">Chlorogloeopsis fritschii PCC 6912</name>
    <dbReference type="NCBI Taxonomy" id="211165"/>
    <lineage>
        <taxon>Bacteria</taxon>
        <taxon>Bacillati</taxon>
        <taxon>Cyanobacteriota</taxon>
        <taxon>Cyanophyceae</taxon>
        <taxon>Nostocales</taxon>
        <taxon>Chlorogloeopsidaceae</taxon>
        <taxon>Chlorogloeopsis</taxon>
    </lineage>
</organism>
<feature type="domain" description="HTH merR-type" evidence="5">
    <location>
        <begin position="10"/>
        <end position="77"/>
    </location>
</feature>
<evidence type="ECO:0000256" key="2">
    <source>
        <dbReference type="ARBA" id="ARBA00023125"/>
    </source>
</evidence>
<keyword evidence="7" id="KW-1185">Reference proteome</keyword>
<dbReference type="Gene3D" id="1.10.1660.10">
    <property type="match status" value="1"/>
</dbReference>
<dbReference type="Proteomes" id="UP000268857">
    <property type="component" value="Unassembled WGS sequence"/>
</dbReference>
<evidence type="ECO:0000313" key="7">
    <source>
        <dbReference type="Proteomes" id="UP000268857"/>
    </source>
</evidence>
<accession>A0A3S0Y3P3</accession>
<dbReference type="EMBL" id="RSCJ01000006">
    <property type="protein sequence ID" value="RUR83684.1"/>
    <property type="molecule type" value="Genomic_DNA"/>
</dbReference>
<dbReference type="SUPFAM" id="SSF46955">
    <property type="entry name" value="Putative DNA-binding domain"/>
    <property type="match status" value="1"/>
</dbReference>
<dbReference type="PROSITE" id="PS50937">
    <property type="entry name" value="HTH_MERR_2"/>
    <property type="match status" value="1"/>
</dbReference>
<evidence type="ECO:0000256" key="1">
    <source>
        <dbReference type="ARBA" id="ARBA00023015"/>
    </source>
</evidence>
<evidence type="ECO:0000313" key="6">
    <source>
        <dbReference type="EMBL" id="RUR83684.1"/>
    </source>
</evidence>
<dbReference type="SMART" id="SM00422">
    <property type="entry name" value="HTH_MERR"/>
    <property type="match status" value="1"/>
</dbReference>
<reference evidence="6 7" key="1">
    <citation type="journal article" date="2019" name="Genome Biol. Evol.">
        <title>Day and night: Metabolic profiles and evolutionary relationships of six axenic non-marine cyanobacteria.</title>
        <authorList>
            <person name="Will S.E."/>
            <person name="Henke P."/>
            <person name="Boedeker C."/>
            <person name="Huang S."/>
            <person name="Brinkmann H."/>
            <person name="Rohde M."/>
            <person name="Jarek M."/>
            <person name="Friedl T."/>
            <person name="Seufert S."/>
            <person name="Schumacher M."/>
            <person name="Overmann J."/>
            <person name="Neumann-Schaal M."/>
            <person name="Petersen J."/>
        </authorList>
    </citation>
    <scope>NUCLEOTIDE SEQUENCE [LARGE SCALE GENOMIC DNA]</scope>
    <source>
        <strain evidence="6 7">PCC 6912</strain>
    </source>
</reference>